<feature type="domain" description="Small ribosomal subunit protein uS10" evidence="4">
    <location>
        <begin position="4"/>
        <end position="112"/>
    </location>
</feature>
<accession>A0A5B9INE4</accession>
<keyword evidence="5" id="KW-0496">Mitochondrion</keyword>
<evidence type="ECO:0000256" key="2">
    <source>
        <dbReference type="ARBA" id="ARBA00022980"/>
    </source>
</evidence>
<dbReference type="InterPro" id="IPR027486">
    <property type="entry name" value="Ribosomal_uS10_dom"/>
</dbReference>
<keyword evidence="3" id="KW-0687">Ribonucleoprotein</keyword>
<dbReference type="SMART" id="SM01403">
    <property type="entry name" value="Ribosomal_S10"/>
    <property type="match status" value="1"/>
</dbReference>
<dbReference type="InterPro" id="IPR036838">
    <property type="entry name" value="Ribosomal_uS10_dom_sf"/>
</dbReference>
<dbReference type="RefSeq" id="YP_009688850.1">
    <property type="nucleotide sequence ID" value="NC_044635.1"/>
</dbReference>
<evidence type="ECO:0000259" key="4">
    <source>
        <dbReference type="SMART" id="SM01403"/>
    </source>
</evidence>
<evidence type="ECO:0000256" key="1">
    <source>
        <dbReference type="ARBA" id="ARBA00007102"/>
    </source>
</evidence>
<organism evidence="5">
    <name type="scientific">Cafileria marina</name>
    <dbReference type="NCBI Taxonomy" id="2557541"/>
    <lineage>
        <taxon>Eukaryota</taxon>
        <taxon>Sar</taxon>
        <taxon>Stramenopiles</taxon>
        <taxon>Bigyra</taxon>
        <taxon>Opalozoa</taxon>
        <taxon>Bicosoecida</taxon>
        <taxon>Cafileria</taxon>
    </lineage>
</organism>
<dbReference type="PRINTS" id="PR00971">
    <property type="entry name" value="RIBOSOMALS10"/>
</dbReference>
<sequence length="113" mass="13688">MYIDIKLINYDENNITTSIEFIKKKLKLITQNSDFINIIQKYNIIKLPSKKKLYTVLKSPHVYKKARNQFELKKYRYVIKLKLNITKENKHLLFFLLNIIKLTNNFVTIKCYK</sequence>
<evidence type="ECO:0000256" key="3">
    <source>
        <dbReference type="ARBA" id="ARBA00023274"/>
    </source>
</evidence>
<dbReference type="GO" id="GO:0003735">
    <property type="term" value="F:structural constituent of ribosome"/>
    <property type="evidence" value="ECO:0007669"/>
    <property type="project" value="InterPro"/>
</dbReference>
<name>A0A5B9INE4_9STRA</name>
<reference evidence="5" key="1">
    <citation type="journal article" date="2019" name="Microorganisms">
        <title>Morphology, Ultrastructure, and Mitochondrial Genome of the Marine Non-Photosynthetic Bicosoecid Cafileria marina Gen. et sp. nov.</title>
        <authorList>
            <person name="Jirsova D."/>
            <person name="Fussy Z."/>
            <person name="Richtova J."/>
            <person name="Gruber A."/>
            <person name="Obornik M."/>
        </authorList>
    </citation>
    <scope>NUCLEOTIDE SEQUENCE</scope>
    <source>
        <strain evidence="5">Kf007</strain>
    </source>
</reference>
<dbReference type="EMBL" id="MK702077">
    <property type="protein sequence ID" value="QEF30274.1"/>
    <property type="molecule type" value="Genomic_DNA"/>
</dbReference>
<dbReference type="PANTHER" id="PTHR11700">
    <property type="entry name" value="30S RIBOSOMAL PROTEIN S10 FAMILY MEMBER"/>
    <property type="match status" value="1"/>
</dbReference>
<evidence type="ECO:0000313" key="5">
    <source>
        <dbReference type="EMBL" id="QEF30274.1"/>
    </source>
</evidence>
<dbReference type="Gene3D" id="3.30.70.600">
    <property type="entry name" value="Ribosomal protein S10 domain"/>
    <property type="match status" value="1"/>
</dbReference>
<keyword evidence="2 5" id="KW-0689">Ribosomal protein</keyword>
<dbReference type="GO" id="GO:1990904">
    <property type="term" value="C:ribonucleoprotein complex"/>
    <property type="evidence" value="ECO:0007669"/>
    <property type="project" value="UniProtKB-KW"/>
</dbReference>
<dbReference type="GO" id="GO:0005840">
    <property type="term" value="C:ribosome"/>
    <property type="evidence" value="ECO:0007669"/>
    <property type="project" value="UniProtKB-KW"/>
</dbReference>
<proteinExistence type="inferred from homology"/>
<dbReference type="AlphaFoldDB" id="A0A5B9INE4"/>
<dbReference type="SUPFAM" id="SSF54999">
    <property type="entry name" value="Ribosomal protein S10"/>
    <property type="match status" value="1"/>
</dbReference>
<dbReference type="InterPro" id="IPR001848">
    <property type="entry name" value="Ribosomal_uS10"/>
</dbReference>
<gene>
    <name evidence="5" type="primary">rps10</name>
</gene>
<geneLocation type="mitochondrion" evidence="5"/>
<protein>
    <submittedName>
        <fullName evidence="5">Ribosomal protein S10</fullName>
    </submittedName>
</protein>
<dbReference type="GO" id="GO:0006412">
    <property type="term" value="P:translation"/>
    <property type="evidence" value="ECO:0007669"/>
    <property type="project" value="InterPro"/>
</dbReference>
<dbReference type="Pfam" id="PF00338">
    <property type="entry name" value="Ribosomal_S10"/>
    <property type="match status" value="1"/>
</dbReference>
<comment type="similarity">
    <text evidence="1">Belongs to the universal ribosomal protein uS10 family.</text>
</comment>
<dbReference type="GeneID" id="41791393"/>